<dbReference type="PANTHER" id="PTHR34216">
    <property type="match status" value="1"/>
</dbReference>
<dbReference type="RefSeq" id="WP_068667796.1">
    <property type="nucleotide sequence ID" value="NZ_LYPB01000080.1"/>
</dbReference>
<keyword evidence="5" id="KW-1185">Reference proteome</keyword>
<dbReference type="AlphaFoldDB" id="A0A198A429"/>
<dbReference type="InterPro" id="IPR011330">
    <property type="entry name" value="Glyco_hydro/deAcase_b/a-brl"/>
</dbReference>
<dbReference type="STRING" id="1850517.A8708_32525"/>
<evidence type="ECO:0000313" key="5">
    <source>
        <dbReference type="Proteomes" id="UP000078454"/>
    </source>
</evidence>
<keyword evidence="2" id="KW-0732">Signal</keyword>
<feature type="domain" description="NodB homology" evidence="3">
    <location>
        <begin position="105"/>
        <end position="257"/>
    </location>
</feature>
<dbReference type="InterPro" id="IPR002509">
    <property type="entry name" value="NODB_dom"/>
</dbReference>
<dbReference type="Proteomes" id="UP000078454">
    <property type="component" value="Unassembled WGS sequence"/>
</dbReference>
<dbReference type="Pfam" id="PF01522">
    <property type="entry name" value="Polysacc_deac_1"/>
    <property type="match status" value="1"/>
</dbReference>
<dbReference type="GO" id="GO:0005576">
    <property type="term" value="C:extracellular region"/>
    <property type="evidence" value="ECO:0007669"/>
    <property type="project" value="UniProtKB-SubCell"/>
</dbReference>
<dbReference type="Gene3D" id="3.20.20.370">
    <property type="entry name" value="Glycoside hydrolase/deacetylase"/>
    <property type="match status" value="1"/>
</dbReference>
<gene>
    <name evidence="4" type="ORF">A8708_32525</name>
</gene>
<evidence type="ECO:0000313" key="4">
    <source>
        <dbReference type="EMBL" id="OAS15728.1"/>
    </source>
</evidence>
<comment type="subcellular location">
    <subcellularLocation>
        <location evidence="1">Secreted</location>
    </subcellularLocation>
</comment>
<proteinExistence type="predicted"/>
<dbReference type="SUPFAM" id="SSF88713">
    <property type="entry name" value="Glycoside hydrolase/deacetylase"/>
    <property type="match status" value="1"/>
</dbReference>
<dbReference type="PANTHER" id="PTHR34216:SF3">
    <property type="entry name" value="POLY-BETA-1,6-N-ACETYL-D-GLUCOSAMINE N-DEACETYLASE"/>
    <property type="match status" value="1"/>
</dbReference>
<dbReference type="OrthoDB" id="9778320at2"/>
<accession>A0A198A429</accession>
<dbReference type="InterPro" id="IPR051398">
    <property type="entry name" value="Polysacch_Deacetylase"/>
</dbReference>
<sequence>MPVYFMLMLLLTGGWIHTEQHANPLDSLCSASQINAATTVNIDTKSIHYRNKALFLTYHHLDDQESFITITPAKFKQHLQALKEKHYNVVSIEDYACFHAHRTPLPPNAVVITFDDGYRSFYDKAYPLLKQMGYTATNFLIVSDVDSDNPSLPFLTWSQIIEMRRDGYSFYSHTYDLHQKKRDESGNLTPPLSNRIWLTKEKRSETDEERKQRVREDLLLGEVFIKSKLHNQFSFLCFPLGEYNQSVVEEAKMLGFSLFFTTREDINTGDSEEISRISAGMPYVSSDVLLKKLKMYDQK</sequence>
<dbReference type="GO" id="GO:0016810">
    <property type="term" value="F:hydrolase activity, acting on carbon-nitrogen (but not peptide) bonds"/>
    <property type="evidence" value="ECO:0007669"/>
    <property type="project" value="InterPro"/>
</dbReference>
<organism evidence="4 5">
    <name type="scientific">Paenibacillus oryzisoli</name>
    <dbReference type="NCBI Taxonomy" id="1850517"/>
    <lineage>
        <taxon>Bacteria</taxon>
        <taxon>Bacillati</taxon>
        <taxon>Bacillota</taxon>
        <taxon>Bacilli</taxon>
        <taxon>Bacillales</taxon>
        <taxon>Paenibacillaceae</taxon>
        <taxon>Paenibacillus</taxon>
    </lineage>
</organism>
<reference evidence="4 5" key="1">
    <citation type="submission" date="2016-05" db="EMBL/GenBank/DDBJ databases">
        <title>Paenibacillus sp. 1ZS3-15 nov., isolated from the rhizosphere soil.</title>
        <authorList>
            <person name="Zhang X.X."/>
            <person name="Zhang J."/>
        </authorList>
    </citation>
    <scope>NUCLEOTIDE SEQUENCE [LARGE SCALE GENOMIC DNA]</scope>
    <source>
        <strain evidence="4 5">1ZS3-15</strain>
    </source>
</reference>
<evidence type="ECO:0000256" key="1">
    <source>
        <dbReference type="ARBA" id="ARBA00004613"/>
    </source>
</evidence>
<dbReference type="GO" id="GO:0005975">
    <property type="term" value="P:carbohydrate metabolic process"/>
    <property type="evidence" value="ECO:0007669"/>
    <property type="project" value="InterPro"/>
</dbReference>
<protein>
    <recommendedName>
        <fullName evidence="3">NodB homology domain-containing protein</fullName>
    </recommendedName>
</protein>
<evidence type="ECO:0000259" key="3">
    <source>
        <dbReference type="Pfam" id="PF01522"/>
    </source>
</evidence>
<evidence type="ECO:0000256" key="2">
    <source>
        <dbReference type="ARBA" id="ARBA00022729"/>
    </source>
</evidence>
<name>A0A198A429_9BACL</name>
<dbReference type="EMBL" id="LYPB01000080">
    <property type="protein sequence ID" value="OAS15728.1"/>
    <property type="molecule type" value="Genomic_DNA"/>
</dbReference>
<comment type="caution">
    <text evidence="4">The sequence shown here is derived from an EMBL/GenBank/DDBJ whole genome shotgun (WGS) entry which is preliminary data.</text>
</comment>